<dbReference type="GO" id="GO:0000400">
    <property type="term" value="F:four-way junction DNA binding"/>
    <property type="evidence" value="ECO:0007669"/>
    <property type="project" value="TreeGrafter"/>
</dbReference>
<evidence type="ECO:0000256" key="4">
    <source>
        <dbReference type="ARBA" id="ARBA00022741"/>
    </source>
</evidence>
<dbReference type="InterPro" id="IPR013632">
    <property type="entry name" value="Rad51_C"/>
</dbReference>
<dbReference type="CDD" id="cd19489">
    <property type="entry name" value="Rad51D"/>
    <property type="match status" value="1"/>
</dbReference>
<keyword evidence="4" id="KW-0547">Nucleotide-binding</keyword>
<keyword evidence="8" id="KW-0233">DNA recombination</keyword>
<reference evidence="12" key="1">
    <citation type="submission" date="2022-07" db="EMBL/GenBank/DDBJ databases">
        <authorList>
            <person name="Macas J."/>
            <person name="Novak P."/>
            <person name="Neumann P."/>
        </authorList>
    </citation>
    <scope>NUCLEOTIDE SEQUENCE</scope>
</reference>
<keyword evidence="7" id="KW-0238">DNA-binding</keyword>
<evidence type="ECO:0000256" key="1">
    <source>
        <dbReference type="ARBA" id="ARBA00004123"/>
    </source>
</evidence>
<dbReference type="GO" id="GO:0005815">
    <property type="term" value="C:microtubule organizing center"/>
    <property type="evidence" value="ECO:0007669"/>
    <property type="project" value="TreeGrafter"/>
</dbReference>
<comment type="caution">
    <text evidence="12">The sequence shown here is derived from an EMBL/GenBank/DDBJ whole genome shotgun (WGS) entry which is preliminary data.</text>
</comment>
<proteinExistence type="inferred from homology"/>
<protein>
    <recommendedName>
        <fullName evidence="11">RecA family profile 1 domain-containing protein</fullName>
    </recommendedName>
</protein>
<evidence type="ECO:0000256" key="6">
    <source>
        <dbReference type="ARBA" id="ARBA00022840"/>
    </source>
</evidence>
<evidence type="ECO:0000259" key="11">
    <source>
        <dbReference type="PROSITE" id="PS50162"/>
    </source>
</evidence>
<evidence type="ECO:0000256" key="10">
    <source>
        <dbReference type="ARBA" id="ARBA00023242"/>
    </source>
</evidence>
<dbReference type="InterPro" id="IPR051988">
    <property type="entry name" value="HRR_RAD51_Paralog"/>
</dbReference>
<organism evidence="12 13">
    <name type="scientific">Cuscuta epithymum</name>
    <dbReference type="NCBI Taxonomy" id="186058"/>
    <lineage>
        <taxon>Eukaryota</taxon>
        <taxon>Viridiplantae</taxon>
        <taxon>Streptophyta</taxon>
        <taxon>Embryophyta</taxon>
        <taxon>Tracheophyta</taxon>
        <taxon>Spermatophyta</taxon>
        <taxon>Magnoliopsida</taxon>
        <taxon>eudicotyledons</taxon>
        <taxon>Gunneridae</taxon>
        <taxon>Pentapetalae</taxon>
        <taxon>asterids</taxon>
        <taxon>lamiids</taxon>
        <taxon>Solanales</taxon>
        <taxon>Convolvulaceae</taxon>
        <taxon>Cuscuteae</taxon>
        <taxon>Cuscuta</taxon>
        <taxon>Cuscuta subgen. Cuscuta</taxon>
    </lineage>
</organism>
<dbReference type="GO" id="GO:0033063">
    <property type="term" value="C:Rad51B-Rad51C-Rad51D-XRCC2 complex"/>
    <property type="evidence" value="ECO:0007669"/>
    <property type="project" value="TreeGrafter"/>
</dbReference>
<evidence type="ECO:0000256" key="5">
    <source>
        <dbReference type="ARBA" id="ARBA00022763"/>
    </source>
</evidence>
<dbReference type="Pfam" id="PF08423">
    <property type="entry name" value="Rad51"/>
    <property type="match status" value="1"/>
</dbReference>
<evidence type="ECO:0000313" key="13">
    <source>
        <dbReference type="Proteomes" id="UP001152523"/>
    </source>
</evidence>
<evidence type="ECO:0000313" key="12">
    <source>
        <dbReference type="EMBL" id="CAH9130313.1"/>
    </source>
</evidence>
<keyword evidence="13" id="KW-1185">Reference proteome</keyword>
<comment type="subcellular location">
    <subcellularLocation>
        <location evidence="1">Nucleus</location>
    </subcellularLocation>
    <subcellularLocation>
        <location evidence="2">Plastid</location>
    </subcellularLocation>
</comment>
<dbReference type="GO" id="GO:0007131">
    <property type="term" value="P:reciprocal meiotic recombination"/>
    <property type="evidence" value="ECO:0007669"/>
    <property type="project" value="TreeGrafter"/>
</dbReference>
<dbReference type="GO" id="GO:0000723">
    <property type="term" value="P:telomere maintenance"/>
    <property type="evidence" value="ECO:0007669"/>
    <property type="project" value="TreeGrafter"/>
</dbReference>
<dbReference type="Proteomes" id="UP001152523">
    <property type="component" value="Unassembled WGS sequence"/>
</dbReference>
<dbReference type="InterPro" id="IPR027417">
    <property type="entry name" value="P-loop_NTPase"/>
</dbReference>
<dbReference type="GO" id="GO:0140664">
    <property type="term" value="F:ATP-dependent DNA damage sensor activity"/>
    <property type="evidence" value="ECO:0007669"/>
    <property type="project" value="InterPro"/>
</dbReference>
<comment type="similarity">
    <text evidence="3">Belongs to the RecA family. RAD51 subfamily.</text>
</comment>
<dbReference type="GO" id="GO:0009536">
    <property type="term" value="C:plastid"/>
    <property type="evidence" value="ECO:0007669"/>
    <property type="project" value="UniProtKB-SubCell"/>
</dbReference>
<evidence type="ECO:0000256" key="2">
    <source>
        <dbReference type="ARBA" id="ARBA00004474"/>
    </source>
</evidence>
<dbReference type="PROSITE" id="PS50162">
    <property type="entry name" value="RECA_2"/>
    <property type="match status" value="1"/>
</dbReference>
<dbReference type="InterPro" id="IPR003593">
    <property type="entry name" value="AAA+_ATPase"/>
</dbReference>
<evidence type="ECO:0000256" key="9">
    <source>
        <dbReference type="ARBA" id="ARBA00023204"/>
    </source>
</evidence>
<dbReference type="AlphaFoldDB" id="A0AAV0F456"/>
<dbReference type="Gene3D" id="3.40.50.300">
    <property type="entry name" value="P-loop containing nucleotide triphosphate hydrolases"/>
    <property type="match status" value="1"/>
</dbReference>
<dbReference type="InterPro" id="IPR047323">
    <property type="entry name" value="Rad51D_C"/>
</dbReference>
<evidence type="ECO:0000256" key="7">
    <source>
        <dbReference type="ARBA" id="ARBA00023125"/>
    </source>
</evidence>
<keyword evidence="6" id="KW-0067">ATP-binding</keyword>
<evidence type="ECO:0000256" key="8">
    <source>
        <dbReference type="ARBA" id="ARBA00023172"/>
    </source>
</evidence>
<sequence>MAPLKFLEQRYPLIDSNFRTFCGAHGIFSGGFRGGHLTELVGPSSSGKTQVCLLIATNVAKSSGKVMFLDTSNSFSPKRVAEFVNQTSDHSTRKVKRTLEHIMSNIVCYSVFDIFTMFDVIHELRSTLRSLGVKLLIIDSISSLIAPVLGGSGAHGHALMVSAGLMLKQLADEHDLPVLIGNQSYGSWRRKQSETRTW</sequence>
<feature type="domain" description="RecA family profile 1" evidence="11">
    <location>
        <begin position="7"/>
        <end position="184"/>
    </location>
</feature>
<evidence type="ECO:0000256" key="3">
    <source>
        <dbReference type="ARBA" id="ARBA00007095"/>
    </source>
</evidence>
<accession>A0AAV0F456</accession>
<dbReference type="PANTHER" id="PTHR46457:SF1">
    <property type="entry name" value="DNA REPAIR PROTEIN RAD51 HOMOLOG 4"/>
    <property type="match status" value="1"/>
</dbReference>
<dbReference type="SUPFAM" id="SSF52540">
    <property type="entry name" value="P-loop containing nucleoside triphosphate hydrolases"/>
    <property type="match status" value="1"/>
</dbReference>
<keyword evidence="10" id="KW-0539">Nucleus</keyword>
<keyword evidence="5" id="KW-0227">DNA damage</keyword>
<dbReference type="GO" id="GO:0042148">
    <property type="term" value="P:DNA strand invasion"/>
    <property type="evidence" value="ECO:0007669"/>
    <property type="project" value="TreeGrafter"/>
</dbReference>
<dbReference type="GO" id="GO:0003697">
    <property type="term" value="F:single-stranded DNA binding"/>
    <property type="evidence" value="ECO:0007669"/>
    <property type="project" value="TreeGrafter"/>
</dbReference>
<dbReference type="GO" id="GO:0005657">
    <property type="term" value="C:replication fork"/>
    <property type="evidence" value="ECO:0007669"/>
    <property type="project" value="TreeGrafter"/>
</dbReference>
<dbReference type="GO" id="GO:0005524">
    <property type="term" value="F:ATP binding"/>
    <property type="evidence" value="ECO:0007669"/>
    <property type="project" value="UniProtKB-KW"/>
</dbReference>
<name>A0AAV0F456_9ASTE</name>
<keyword evidence="9" id="KW-0234">DNA repair</keyword>
<dbReference type="GO" id="GO:0000724">
    <property type="term" value="P:double-strand break repair via homologous recombination"/>
    <property type="evidence" value="ECO:0007669"/>
    <property type="project" value="TreeGrafter"/>
</dbReference>
<dbReference type="EMBL" id="CAMAPF010000959">
    <property type="protein sequence ID" value="CAH9130313.1"/>
    <property type="molecule type" value="Genomic_DNA"/>
</dbReference>
<gene>
    <name evidence="12" type="ORF">CEPIT_LOCUS30537</name>
</gene>
<dbReference type="PANTHER" id="PTHR46457">
    <property type="entry name" value="DNA REPAIR PROTEIN RAD51 HOMOLOG 4"/>
    <property type="match status" value="1"/>
</dbReference>
<dbReference type="InterPro" id="IPR020588">
    <property type="entry name" value="RecA_ATP-bd"/>
</dbReference>
<dbReference type="SMART" id="SM00382">
    <property type="entry name" value="AAA"/>
    <property type="match status" value="1"/>
</dbReference>